<proteinExistence type="predicted"/>
<dbReference type="InterPro" id="IPR022773">
    <property type="entry name" value="Siva"/>
</dbReference>
<evidence type="ECO:0000313" key="1">
    <source>
        <dbReference type="Proteomes" id="UP000694867"/>
    </source>
</evidence>
<sequence>MVAKRGFPFEDSQQGQYKIHVTEKVYNSTEQRISSVYERTLSKLMTGSRDFFRTQRGTCPASGNSPAELKECISCRREELCSAKCDFCDVAVCDNCARICHSCENVFCHMCSIVSYGERDNTAICFSCK</sequence>
<dbReference type="PANTHER" id="PTHR14365">
    <property type="entry name" value="APOPTOSIS REGULATORY PROTEIN SIVA"/>
    <property type="match status" value="1"/>
</dbReference>
<dbReference type="GO" id="GO:0005175">
    <property type="term" value="F:CD27 receptor binding"/>
    <property type="evidence" value="ECO:0007669"/>
    <property type="project" value="TreeGrafter"/>
</dbReference>
<keyword evidence="1" id="KW-1185">Reference proteome</keyword>
<dbReference type="Pfam" id="PF05458">
    <property type="entry name" value="Siva"/>
    <property type="match status" value="1"/>
</dbReference>
<accession>A0AAJ6VWA7</accession>
<reference evidence="2" key="1">
    <citation type="submission" date="2025-08" db="UniProtKB">
        <authorList>
            <consortium name="RefSeq"/>
        </authorList>
    </citation>
    <scope>IDENTIFICATION</scope>
</reference>
<evidence type="ECO:0000313" key="2">
    <source>
        <dbReference type="RefSeq" id="XP_003739448.1"/>
    </source>
</evidence>
<name>A0AAJ6VWA7_9ACAR</name>
<organism evidence="1 2">
    <name type="scientific">Galendromus occidentalis</name>
    <name type="common">western predatory mite</name>
    <dbReference type="NCBI Taxonomy" id="34638"/>
    <lineage>
        <taxon>Eukaryota</taxon>
        <taxon>Metazoa</taxon>
        <taxon>Ecdysozoa</taxon>
        <taxon>Arthropoda</taxon>
        <taxon>Chelicerata</taxon>
        <taxon>Arachnida</taxon>
        <taxon>Acari</taxon>
        <taxon>Parasitiformes</taxon>
        <taxon>Mesostigmata</taxon>
        <taxon>Gamasina</taxon>
        <taxon>Phytoseioidea</taxon>
        <taxon>Phytoseiidae</taxon>
        <taxon>Typhlodrominae</taxon>
        <taxon>Galendromus</taxon>
    </lineage>
</organism>
<dbReference type="GO" id="GO:0097191">
    <property type="term" value="P:extrinsic apoptotic signaling pathway"/>
    <property type="evidence" value="ECO:0007669"/>
    <property type="project" value="TreeGrafter"/>
</dbReference>
<protein>
    <submittedName>
        <fullName evidence="2">Apoptosis regulatory protein Siva</fullName>
    </submittedName>
</protein>
<dbReference type="AlphaFoldDB" id="A0AAJ6VWA7"/>
<gene>
    <name evidence="2" type="primary">LOC100907923</name>
</gene>
<dbReference type="Proteomes" id="UP000694867">
    <property type="component" value="Unplaced"/>
</dbReference>
<dbReference type="RefSeq" id="XP_003739448.1">
    <property type="nucleotide sequence ID" value="XM_003739400.1"/>
</dbReference>
<dbReference type="KEGG" id="goe:100907923"/>
<dbReference type="PANTHER" id="PTHR14365:SF1">
    <property type="entry name" value="APOPTOSIS REGULATORY PROTEIN SIVA"/>
    <property type="match status" value="1"/>
</dbReference>
<dbReference type="GeneID" id="100907923"/>